<dbReference type="PANTHER" id="PTHR42855:SF2">
    <property type="entry name" value="DRUG RESISTANCE ABC TRANSPORTER,ATP-BINDING PROTEIN"/>
    <property type="match status" value="1"/>
</dbReference>
<protein>
    <submittedName>
        <fullName evidence="5">ATP-binding cassette domain-containing protein</fullName>
    </submittedName>
</protein>
<feature type="coiled-coil region" evidence="3">
    <location>
        <begin position="241"/>
        <end position="275"/>
    </location>
</feature>
<evidence type="ECO:0000256" key="3">
    <source>
        <dbReference type="SAM" id="Coils"/>
    </source>
</evidence>
<dbReference type="SUPFAM" id="SSF52540">
    <property type="entry name" value="P-loop containing nucleoside triphosphate hydrolases"/>
    <property type="match status" value="2"/>
</dbReference>
<dbReference type="CDD" id="cd03221">
    <property type="entry name" value="ABCF_EF-3"/>
    <property type="match status" value="2"/>
</dbReference>
<gene>
    <name evidence="5" type="ORF">OCV61_14595</name>
</gene>
<feature type="domain" description="ABC transporter" evidence="4">
    <location>
        <begin position="2"/>
        <end position="252"/>
    </location>
</feature>
<dbReference type="InterPro" id="IPR003593">
    <property type="entry name" value="AAA+_ATPase"/>
</dbReference>
<dbReference type="Pfam" id="PF12848">
    <property type="entry name" value="ABC_tran_Xtn"/>
    <property type="match status" value="1"/>
</dbReference>
<evidence type="ECO:0000256" key="1">
    <source>
        <dbReference type="ARBA" id="ARBA00022741"/>
    </source>
</evidence>
<dbReference type="InterPro" id="IPR032781">
    <property type="entry name" value="ABC_tran_Xtn"/>
</dbReference>
<accession>A0ABT2TWL6</accession>
<dbReference type="Proteomes" id="UP001652409">
    <property type="component" value="Unassembled WGS sequence"/>
</dbReference>
<dbReference type="SMART" id="SM00382">
    <property type="entry name" value="AAA"/>
    <property type="match status" value="2"/>
</dbReference>
<dbReference type="Pfam" id="PF00005">
    <property type="entry name" value="ABC_tran"/>
    <property type="match status" value="2"/>
</dbReference>
<evidence type="ECO:0000313" key="6">
    <source>
        <dbReference type="Proteomes" id="UP001652409"/>
    </source>
</evidence>
<dbReference type="GO" id="GO:0005524">
    <property type="term" value="F:ATP binding"/>
    <property type="evidence" value="ECO:0007669"/>
    <property type="project" value="UniProtKB-KW"/>
</dbReference>
<dbReference type="Gene3D" id="3.40.50.300">
    <property type="entry name" value="P-loop containing nucleotide triphosphate hydrolases"/>
    <property type="match status" value="2"/>
</dbReference>
<dbReference type="InterPro" id="IPR051309">
    <property type="entry name" value="ABCF_ATPase"/>
</dbReference>
<sequence>MISANNITLRVGKKALFEDVNIKFTEGNCYGLIGANGAGKSTFLKILSGQLEPTKGDVVITPGQRLSFLQQDHFKYDAYPVLDTVIMGNARLYQIMKEKEAIYAKEDFTDEDGIRASELEGEFAEMNGWEAESEAATLLNGLGVDTEYHYSQMADLNGSLKVKVLLAQALFGNPDILLLDEPTNHLDLPAIEWLEEFLINFDNTVIVVSHDRYFLNKVCTQTADIDYGKIQLYAGNYDFWFESSQLLIKQMKEANKKKEEKIKELQEFISRFSANASKSKQATSRKRALEKIQLDDMRPSSRKYPYIDFRPNREIGNEVLMVENLSKTIDGVKILDNISFTLGRNDKVAFVGANELAITTFFKILTGEMEPDSGNYKWGITTSQAYFPKDNTQEFDNDLTITDWLTQYSEIKDATYVRGFLGRMLFPGEDGVKRVRVLSGGEKVRCLLSKMMISGANILLLDEPTNHLDMESITALNNGLIKFPGVILFTSHDHQFVETTANRIMEILPNGTLIDKITTYDEYLASDEMAKKRQVFTVNEADASDN</sequence>
<keyword evidence="2 5" id="KW-0067">ATP-binding</keyword>
<dbReference type="PANTHER" id="PTHR42855">
    <property type="entry name" value="ABC TRANSPORTER ATP-BINDING SUBUNIT"/>
    <property type="match status" value="1"/>
</dbReference>
<name>A0ABT2TWL6_9FIRM</name>
<keyword evidence="6" id="KW-1185">Reference proteome</keyword>
<keyword evidence="1" id="KW-0547">Nucleotide-binding</keyword>
<evidence type="ECO:0000259" key="4">
    <source>
        <dbReference type="PROSITE" id="PS50893"/>
    </source>
</evidence>
<organism evidence="5 6">
    <name type="scientific">Blautia ammoniilytica</name>
    <dbReference type="NCBI Taxonomy" id="2981782"/>
    <lineage>
        <taxon>Bacteria</taxon>
        <taxon>Bacillati</taxon>
        <taxon>Bacillota</taxon>
        <taxon>Clostridia</taxon>
        <taxon>Lachnospirales</taxon>
        <taxon>Lachnospiraceae</taxon>
        <taxon>Blautia</taxon>
    </lineage>
</organism>
<keyword evidence="3" id="KW-0175">Coiled coil</keyword>
<proteinExistence type="predicted"/>
<dbReference type="EMBL" id="JAOQJL010000035">
    <property type="protein sequence ID" value="MCU6766615.1"/>
    <property type="molecule type" value="Genomic_DNA"/>
</dbReference>
<dbReference type="RefSeq" id="WP_158422425.1">
    <property type="nucleotide sequence ID" value="NZ_JAOQJL010000035.1"/>
</dbReference>
<reference evidence="5 6" key="1">
    <citation type="journal article" date="2021" name="ISME Commun">
        <title>Automated analysis of genomic sequences facilitates high-throughput and comprehensive description of bacteria.</title>
        <authorList>
            <person name="Hitch T.C.A."/>
        </authorList>
    </citation>
    <scope>NUCLEOTIDE SEQUENCE [LARGE SCALE GENOMIC DNA]</scope>
    <source>
        <strain evidence="5 6">Sanger_23</strain>
    </source>
</reference>
<dbReference type="PROSITE" id="PS50893">
    <property type="entry name" value="ABC_TRANSPORTER_2"/>
    <property type="match status" value="2"/>
</dbReference>
<dbReference type="InterPro" id="IPR003439">
    <property type="entry name" value="ABC_transporter-like_ATP-bd"/>
</dbReference>
<dbReference type="InterPro" id="IPR027417">
    <property type="entry name" value="P-loop_NTPase"/>
</dbReference>
<comment type="caution">
    <text evidence="5">The sequence shown here is derived from an EMBL/GenBank/DDBJ whole genome shotgun (WGS) entry which is preliminary data.</text>
</comment>
<feature type="domain" description="ABC transporter" evidence="4">
    <location>
        <begin position="320"/>
        <end position="535"/>
    </location>
</feature>
<evidence type="ECO:0000313" key="5">
    <source>
        <dbReference type="EMBL" id="MCU6766615.1"/>
    </source>
</evidence>
<evidence type="ECO:0000256" key="2">
    <source>
        <dbReference type="ARBA" id="ARBA00022840"/>
    </source>
</evidence>